<proteinExistence type="predicted"/>
<accession>A0A1F4R4B1</accession>
<dbReference type="Proteomes" id="UP000176938">
    <property type="component" value="Unassembled WGS sequence"/>
</dbReference>
<sequence length="138" mass="15326">MRRTGFTLIELIVSLTIFAMILGSIFYVLGVELKYWKKFVACGEKQQIANMVLARIARDVRGASNIIPSSGSQVLLLSVGGETVEYSLVDKKVRRKKNASSSYLTDIGDIKTLSFLYPTSKSVEISLENITTRVGMRN</sequence>
<protein>
    <recommendedName>
        <fullName evidence="4">Prepilin-type N-terminal cleavage/methylation domain-containing protein</fullName>
    </recommendedName>
</protein>
<dbReference type="AlphaFoldDB" id="A0A1F4R4B1"/>
<organism evidence="2 3">
    <name type="scientific">candidate division WOR-1 bacterium RIFCSPLOWO2_02_FULL_46_20</name>
    <dbReference type="NCBI Taxonomy" id="1802567"/>
    <lineage>
        <taxon>Bacteria</taxon>
        <taxon>Bacillati</taxon>
        <taxon>Saganbacteria</taxon>
    </lineage>
</organism>
<evidence type="ECO:0000313" key="2">
    <source>
        <dbReference type="EMBL" id="OGC03115.1"/>
    </source>
</evidence>
<comment type="caution">
    <text evidence="2">The sequence shown here is derived from an EMBL/GenBank/DDBJ whole genome shotgun (WGS) entry which is preliminary data.</text>
</comment>
<gene>
    <name evidence="2" type="ORF">A3H38_03625</name>
</gene>
<reference evidence="2 3" key="1">
    <citation type="journal article" date="2016" name="Nat. Commun.">
        <title>Thousands of microbial genomes shed light on interconnected biogeochemical processes in an aquifer system.</title>
        <authorList>
            <person name="Anantharaman K."/>
            <person name="Brown C.T."/>
            <person name="Hug L.A."/>
            <person name="Sharon I."/>
            <person name="Castelle C.J."/>
            <person name="Probst A.J."/>
            <person name="Thomas B.C."/>
            <person name="Singh A."/>
            <person name="Wilkins M.J."/>
            <person name="Karaoz U."/>
            <person name="Brodie E.L."/>
            <person name="Williams K.H."/>
            <person name="Hubbard S.S."/>
            <person name="Banfield J.F."/>
        </authorList>
    </citation>
    <scope>NUCLEOTIDE SEQUENCE [LARGE SCALE GENOMIC DNA]</scope>
</reference>
<dbReference type="Pfam" id="PF07963">
    <property type="entry name" value="N_methyl"/>
    <property type="match status" value="1"/>
</dbReference>
<keyword evidence="1" id="KW-0812">Transmembrane</keyword>
<evidence type="ECO:0000256" key="1">
    <source>
        <dbReference type="SAM" id="Phobius"/>
    </source>
</evidence>
<dbReference type="InterPro" id="IPR012902">
    <property type="entry name" value="N_methyl_site"/>
</dbReference>
<dbReference type="PROSITE" id="PS00409">
    <property type="entry name" value="PROKAR_NTER_METHYL"/>
    <property type="match status" value="1"/>
</dbReference>
<feature type="transmembrane region" description="Helical" evidence="1">
    <location>
        <begin position="6"/>
        <end position="29"/>
    </location>
</feature>
<keyword evidence="1" id="KW-0472">Membrane</keyword>
<dbReference type="EMBL" id="METP01000060">
    <property type="protein sequence ID" value="OGC03115.1"/>
    <property type="molecule type" value="Genomic_DNA"/>
</dbReference>
<dbReference type="NCBIfam" id="TIGR02532">
    <property type="entry name" value="IV_pilin_GFxxxE"/>
    <property type="match status" value="1"/>
</dbReference>
<evidence type="ECO:0008006" key="4">
    <source>
        <dbReference type="Google" id="ProtNLM"/>
    </source>
</evidence>
<name>A0A1F4R4B1_UNCSA</name>
<evidence type="ECO:0000313" key="3">
    <source>
        <dbReference type="Proteomes" id="UP000176938"/>
    </source>
</evidence>
<keyword evidence="1" id="KW-1133">Transmembrane helix</keyword>